<dbReference type="Proteomes" id="UP000306602">
    <property type="component" value="Unassembled WGS sequence"/>
</dbReference>
<dbReference type="AlphaFoldDB" id="A0A4S4NII7"/>
<accession>A0A4S4NII7</accession>
<dbReference type="RefSeq" id="WP_136461596.1">
    <property type="nucleotide sequence ID" value="NZ_SRKY01000001.1"/>
</dbReference>
<keyword evidence="9" id="KW-1185">Reference proteome</keyword>
<evidence type="ECO:0000256" key="1">
    <source>
        <dbReference type="ARBA" id="ARBA00004651"/>
    </source>
</evidence>
<comment type="caution">
    <text evidence="8">The sequence shown here is derived from an EMBL/GenBank/DDBJ whole genome shotgun (WGS) entry which is preliminary data.</text>
</comment>
<evidence type="ECO:0000313" key="9">
    <source>
        <dbReference type="Proteomes" id="UP000306602"/>
    </source>
</evidence>
<dbReference type="InterPro" id="IPR016181">
    <property type="entry name" value="Acyl_CoA_acyltransferase"/>
</dbReference>
<feature type="transmembrane region" description="Helical" evidence="6">
    <location>
        <begin position="84"/>
        <end position="104"/>
    </location>
</feature>
<feature type="transmembrane region" description="Helical" evidence="6">
    <location>
        <begin position="44"/>
        <end position="63"/>
    </location>
</feature>
<dbReference type="Gene3D" id="3.40.630.30">
    <property type="match status" value="1"/>
</dbReference>
<feature type="transmembrane region" description="Helical" evidence="6">
    <location>
        <begin position="149"/>
        <end position="170"/>
    </location>
</feature>
<gene>
    <name evidence="8" type="ORF">E4Z66_03805</name>
</gene>
<reference evidence="8 9" key="1">
    <citation type="submission" date="2019-04" db="EMBL/GenBank/DDBJ databases">
        <title>Shimia ponticola sp. nov., isolated from seawater.</title>
        <authorList>
            <person name="Kim Y.-O."/>
            <person name="Yoon J.-H."/>
        </authorList>
    </citation>
    <scope>NUCLEOTIDE SEQUENCE [LARGE SCALE GENOMIC DNA]</scope>
    <source>
        <strain evidence="8 9">MYP11</strain>
    </source>
</reference>
<evidence type="ECO:0000313" key="8">
    <source>
        <dbReference type="EMBL" id="THH38705.1"/>
    </source>
</evidence>
<feature type="transmembrane region" description="Helical" evidence="6">
    <location>
        <begin position="221"/>
        <end position="242"/>
    </location>
</feature>
<evidence type="ECO:0000256" key="5">
    <source>
        <dbReference type="ARBA" id="ARBA00023136"/>
    </source>
</evidence>
<dbReference type="GO" id="GO:0005886">
    <property type="term" value="C:plasma membrane"/>
    <property type="evidence" value="ECO:0007669"/>
    <property type="project" value="UniProtKB-SubCell"/>
</dbReference>
<dbReference type="OrthoDB" id="145485at2"/>
<evidence type="ECO:0000259" key="7">
    <source>
        <dbReference type="Pfam" id="PF09924"/>
    </source>
</evidence>
<name>A0A4S4NII7_9RHOB</name>
<dbReference type="GO" id="GO:0016755">
    <property type="term" value="F:aminoacyltransferase activity"/>
    <property type="evidence" value="ECO:0007669"/>
    <property type="project" value="TreeGrafter"/>
</dbReference>
<evidence type="ECO:0000256" key="6">
    <source>
        <dbReference type="SAM" id="Phobius"/>
    </source>
</evidence>
<dbReference type="GO" id="GO:0055091">
    <property type="term" value="P:phospholipid homeostasis"/>
    <property type="evidence" value="ECO:0007669"/>
    <property type="project" value="TreeGrafter"/>
</dbReference>
<feature type="transmembrane region" description="Helical" evidence="6">
    <location>
        <begin position="116"/>
        <end position="142"/>
    </location>
</feature>
<dbReference type="SUPFAM" id="SSF55729">
    <property type="entry name" value="Acyl-CoA N-acyltransferases (Nat)"/>
    <property type="match status" value="1"/>
</dbReference>
<feature type="transmembrane region" description="Helical" evidence="6">
    <location>
        <begin position="262"/>
        <end position="290"/>
    </location>
</feature>
<keyword evidence="5 6" id="KW-0472">Membrane</keyword>
<feature type="domain" description="Phosphatidylglycerol lysyltransferase C-terminal" evidence="7">
    <location>
        <begin position="327"/>
        <end position="577"/>
    </location>
</feature>
<evidence type="ECO:0000256" key="4">
    <source>
        <dbReference type="ARBA" id="ARBA00022989"/>
    </source>
</evidence>
<keyword evidence="2" id="KW-1003">Cell membrane</keyword>
<dbReference type="PANTHER" id="PTHR34697">
    <property type="entry name" value="PHOSPHATIDYLGLYCEROL LYSYLTRANSFERASE"/>
    <property type="match status" value="1"/>
</dbReference>
<dbReference type="PANTHER" id="PTHR34697:SF2">
    <property type="entry name" value="PHOSPHATIDYLGLYCEROL LYSYLTRANSFERASE"/>
    <property type="match status" value="1"/>
</dbReference>
<comment type="subcellular location">
    <subcellularLocation>
        <location evidence="1">Cell membrane</location>
        <topology evidence="1">Multi-pass membrane protein</topology>
    </subcellularLocation>
</comment>
<protein>
    <submittedName>
        <fullName evidence="8">DUF2156 domain-containing protein</fullName>
    </submittedName>
</protein>
<keyword evidence="4 6" id="KW-1133">Transmembrane helix</keyword>
<evidence type="ECO:0000256" key="3">
    <source>
        <dbReference type="ARBA" id="ARBA00022692"/>
    </source>
</evidence>
<dbReference type="InterPro" id="IPR024320">
    <property type="entry name" value="LPG_synthase_C"/>
</dbReference>
<dbReference type="InterPro" id="IPR051211">
    <property type="entry name" value="PG_lysyltransferase"/>
</dbReference>
<dbReference type="EMBL" id="SRKY01000001">
    <property type="protein sequence ID" value="THH38705.1"/>
    <property type="molecule type" value="Genomic_DNA"/>
</dbReference>
<evidence type="ECO:0000256" key="2">
    <source>
        <dbReference type="ARBA" id="ARBA00022475"/>
    </source>
</evidence>
<organism evidence="8 9">
    <name type="scientific">Aliishimia ponticola</name>
    <dbReference type="NCBI Taxonomy" id="2499833"/>
    <lineage>
        <taxon>Bacteria</taxon>
        <taxon>Pseudomonadati</taxon>
        <taxon>Pseudomonadota</taxon>
        <taxon>Alphaproteobacteria</taxon>
        <taxon>Rhodobacterales</taxon>
        <taxon>Paracoccaceae</taxon>
        <taxon>Aliishimia</taxon>
    </lineage>
</organism>
<dbReference type="Pfam" id="PF09924">
    <property type="entry name" value="LPG_synthase_C"/>
    <property type="match status" value="1"/>
</dbReference>
<sequence>MLWRVARQAAPLGVAAICVAVLWPQVQEQDIDALAAAWNAIGPAQWGLAVLFTATSFFAVGQYDVIAHRHLDTGLSAARARGSGITAIALSQTVGFGLITATLARWRLLNGFGPGVAAMVTGFVSLTFLAAMVAITALTCLLMPMPAGFGLASGLVLAAVAAIAAVSLRFPVLRLRNRSLNLPSLRVMCAASGWAFIDMAAAAIALWILVPDFARPDLAAFLPVFFLALSAGLLSGAPAGAGPFELVLLALTATALPAQTDIAALLVAVLGFRLVYYAVPAVLAALLLIFRPAQDQRWRDPLPPSVDLAPRAETNVIRQTNGTIERLGGTHAAVWTTGQSLVAMFDPFAHPDGLFFLHLQQRAQDRNRYAMIYKTSARAAAVAKRAGWRCLHLADDAVIQTEGYSLSVPERANLRRKLRKADKAGVTIRFARPYDAPALAQVDADWCAHVGAARGGTMGRYCPAYLASQKILVAEAHGTLIAYVTLQTAQTNWALDLMRHVDDMPDGTMHALVHAAILYAQSLGVSSVNLASVPACPNPHSAVWRFISFKGVELFKTGGLRQFKSSFAPDWAPRYIAAPSRIALVIGILDIAREVFWPAPIVSISGDDLNTAHDNLDDYEVASQAVA</sequence>
<feature type="transmembrane region" description="Helical" evidence="6">
    <location>
        <begin position="190"/>
        <end position="209"/>
    </location>
</feature>
<proteinExistence type="predicted"/>
<keyword evidence="3 6" id="KW-0812">Transmembrane</keyword>